<feature type="region of interest" description="Disordered" evidence="2">
    <location>
        <begin position="1"/>
        <end position="46"/>
    </location>
</feature>
<sequence>MNRTGPLEPSATKISRNPAERTEPTATSTTARNEVLNEPSSRSTADTMARTMTLKHTTKTTTSPATIKTAPESVQQLSGNYDGTPCTLSPRVSGNETPRGIETVVSYPVKNPSANVVGCPLPGEELQGTQTRIPVGTRVEYVNFTCPEGEWYERFQTPSLIILCLPSLEWSSTDIPPCTPENKRTMTTTKLSPTSPGNTVDLSPPNKGNGEFDSDRTIMPHLIIITTFEPV</sequence>
<feature type="compositionally biased region" description="Polar residues" evidence="2">
    <location>
        <begin position="24"/>
        <end position="46"/>
    </location>
</feature>
<dbReference type="EMBL" id="OB660065">
    <property type="protein sequence ID" value="CAD7222496.1"/>
    <property type="molecule type" value="Genomic_DNA"/>
</dbReference>
<keyword evidence="1" id="KW-0768">Sushi</keyword>
<accession>A0A7R8ZIE2</accession>
<organism evidence="3">
    <name type="scientific">Cyprideis torosa</name>
    <dbReference type="NCBI Taxonomy" id="163714"/>
    <lineage>
        <taxon>Eukaryota</taxon>
        <taxon>Metazoa</taxon>
        <taxon>Ecdysozoa</taxon>
        <taxon>Arthropoda</taxon>
        <taxon>Crustacea</taxon>
        <taxon>Oligostraca</taxon>
        <taxon>Ostracoda</taxon>
        <taxon>Podocopa</taxon>
        <taxon>Podocopida</taxon>
        <taxon>Cytherocopina</taxon>
        <taxon>Cytheroidea</taxon>
        <taxon>Cytherideidae</taxon>
        <taxon>Cyprideis</taxon>
    </lineage>
</organism>
<feature type="region of interest" description="Disordered" evidence="2">
    <location>
        <begin position="176"/>
        <end position="214"/>
    </location>
</feature>
<feature type="compositionally biased region" description="Polar residues" evidence="2">
    <location>
        <begin position="185"/>
        <end position="201"/>
    </location>
</feature>
<dbReference type="AlphaFoldDB" id="A0A7R8ZIE2"/>
<dbReference type="PROSITE" id="PS50923">
    <property type="entry name" value="SUSHI"/>
    <property type="match status" value="1"/>
</dbReference>
<comment type="caution">
    <text evidence="1">Lacks conserved residue(s) required for the propagation of feature annotation.</text>
</comment>
<name>A0A7R8ZIE2_9CRUS</name>
<dbReference type="InterPro" id="IPR000436">
    <property type="entry name" value="Sushi_SCR_CCP_dom"/>
</dbReference>
<reference evidence="3" key="1">
    <citation type="submission" date="2020-11" db="EMBL/GenBank/DDBJ databases">
        <authorList>
            <person name="Tran Van P."/>
        </authorList>
    </citation>
    <scope>NUCLEOTIDE SEQUENCE</scope>
</reference>
<evidence type="ECO:0000313" key="3">
    <source>
        <dbReference type="EMBL" id="CAD7222496.1"/>
    </source>
</evidence>
<evidence type="ECO:0000256" key="1">
    <source>
        <dbReference type="PROSITE-ProRule" id="PRU00302"/>
    </source>
</evidence>
<protein>
    <submittedName>
        <fullName evidence="3">Uncharacterized protein</fullName>
    </submittedName>
</protein>
<evidence type="ECO:0000256" key="2">
    <source>
        <dbReference type="SAM" id="MobiDB-lite"/>
    </source>
</evidence>
<gene>
    <name evidence="3" type="ORF">CTOB1V02_LOCUS500</name>
</gene>
<proteinExistence type="predicted"/>